<dbReference type="EMBL" id="CAJNNV010001715">
    <property type="protein sequence ID" value="CAE8585646.1"/>
    <property type="molecule type" value="Genomic_DNA"/>
</dbReference>
<dbReference type="Gene3D" id="3.40.50.300">
    <property type="entry name" value="P-loop containing nucleotide triphosphate hydrolases"/>
    <property type="match status" value="1"/>
</dbReference>
<feature type="compositionally biased region" description="Basic and acidic residues" evidence="3">
    <location>
        <begin position="1334"/>
        <end position="1343"/>
    </location>
</feature>
<feature type="compositionally biased region" description="Basic and acidic residues" evidence="3">
    <location>
        <begin position="711"/>
        <end position="729"/>
    </location>
</feature>
<feature type="region of interest" description="Disordered" evidence="3">
    <location>
        <begin position="4379"/>
        <end position="4413"/>
    </location>
</feature>
<evidence type="ECO:0000259" key="5">
    <source>
        <dbReference type="Pfam" id="PF00685"/>
    </source>
</evidence>
<evidence type="ECO:0000256" key="4">
    <source>
        <dbReference type="SAM" id="Phobius"/>
    </source>
</evidence>
<proteinExistence type="inferred from homology"/>
<dbReference type="Proteomes" id="UP000654075">
    <property type="component" value="Unassembled WGS sequence"/>
</dbReference>
<feature type="transmembrane region" description="Helical" evidence="4">
    <location>
        <begin position="4180"/>
        <end position="4203"/>
    </location>
</feature>
<dbReference type="OrthoDB" id="473427at2759"/>
<dbReference type="InterPro" id="IPR027417">
    <property type="entry name" value="P-loop_NTPase"/>
</dbReference>
<keyword evidence="4" id="KW-0472">Membrane</keyword>
<keyword evidence="7" id="KW-1185">Reference proteome</keyword>
<dbReference type="Pfam" id="PF00685">
    <property type="entry name" value="Sulfotransfer_1"/>
    <property type="match status" value="1"/>
</dbReference>
<keyword evidence="4" id="KW-0812">Transmembrane</keyword>
<feature type="compositionally biased region" description="Basic and acidic residues" evidence="3">
    <location>
        <begin position="3340"/>
        <end position="3354"/>
    </location>
</feature>
<feature type="transmembrane region" description="Helical" evidence="4">
    <location>
        <begin position="4279"/>
        <end position="4299"/>
    </location>
</feature>
<feature type="region of interest" description="Disordered" evidence="3">
    <location>
        <begin position="2210"/>
        <end position="2235"/>
    </location>
</feature>
<feature type="region of interest" description="Disordered" evidence="3">
    <location>
        <begin position="3988"/>
        <end position="4007"/>
    </location>
</feature>
<evidence type="ECO:0000313" key="7">
    <source>
        <dbReference type="Proteomes" id="UP000654075"/>
    </source>
</evidence>
<sequence>MAAEAAPVYQSHHFDSTKWQGVNPRPDDIIIATAYKSGTTWMQQIISELLFQGKAKPASVAEMSPWVDLRVPPIEEQGPVIEAQSWRRFLKTHLPADAFEPYFNKSAKYIYVGRDGRDAFMSMINHWEKANDVWYATLNESPGRVGPPIPNYAEAGSVPEIFDRWLVEGWPSPPNESDGWPWWSLFHNNASWWEKGQANSNILFVHFNDLKADLQGEMLRIARFIEVEVDEELLPDLVKACTFEEMKKNADTVAPLNGRRWKGGGSDFIFKGTNHRWKGVLSDEQVAAYEEKASRVLPPKCAKWLEEGSGSSAYTDVKSHDFVINFADDYRDATQRDASRRPKNMPDIHPPMWPMMPFGPVLDGSRTGLLGVPIQLVLQGQLNRVPLPLGANENGGSIFLPMIPLAVPGTARPAEMKPGDVEKASQSFPLPSNLMSDSRQLTQMCTDAVASGGGAVEELSEAISCNSVFRSWASRLVQKHGGAFVKEIPQEVLAFSFTGWSLSLERLELNERLLEDGLKLLLPFQVDKAWLEGVVLSLQRGGVVLVQAERVVIRGSVRRQADWLREWQSETFVRKTATEKEKLLTVHERGVLTWLLEALGGDRSGLPPPTPIGPTQGVAEANALAAAAQYAPDLELRLGHVELRLEDREALKEAPFAIVVQAQKLHLGPDCNLRLAHLLDPWNDAWRLDLRLQDAQIFCLDLPVVTAHSAEEQRGQSDRGRACHNEEQGRAAPNTEAGKAVGNHKGDQMPVIGPCEELQLDFVFCKRTGVKSAAQRPELRCLPMSAPRGLRAPLGSPGARGGDGLLVDEGLGQRDEGLDAWEEVVDEDAELPMLCLAVRGTSCLLRPSVQQLRQITAHGVVIWGRWDLLQKALDDVRAPVLRFGAKGNSRRQEEALRHTYRQLWMQRLPKLAAASLRSTGQGKKSRLGLLKFACAAAQTAAVQPGKSEAEPVPPVLADAAEAVVSWDLEAAAELTDRVHEVASQLEDQDDEEGDEQSEVGLSEDPQLVEFERDHSVHDILRERRLALLENRDDNEVVENMFGRSASEGLFWSLPWQSSLKPSGALPLPGFRDPEPRSVFTLDVDLVASPVELWAATTDRASTCRVLRVSSRESCPGVAGDCNFGVRVLLGVHAEHPDLAPVELQVLLRDCRLDLLPAHCAPAQETASDQPLREQQLSAQLRLQPPLLSVSGPLYVAMDLVDHLDGAIRPRLLPKRVHVAAGGHLAGVLEPVALLGTVAMIDSLQVLAKIAEDEEEMFARAVGEGFLDKFDVLSECSDQLSEEAIGTLAEILGTLDERENEDGVASSALSFEAGADEGGPGQEEALPEGPGHGEALPEQRREEVLSEDGDSPLDIPRLIQVVARTRASWPCPEPALGADLRIRADRTPVTLLLPCHARPGAPERRSVLPTPGGQMDGSGLLALQLRLSCGPRAQEEPAGSARSDTDKDHMVAIVLNICGLLAWALPAVGWQKLLSALDVDGGQAPLATQQPLLRCDQLCFDLDSGAAALCVAPLLLHLGDEDAKLIGQFARALELAAKEGKGPAPPAKHTSSDAHDEVLAVPPQLDLGPNYALSVRVDLAGISVRLAQSLQVSSARKNLKKNRVSFDSPAAAQAVPSARAAGSVEVAVLQIGRQQLCVDLDLRQLGTGVPLQLLAAAEYRLNQASFTDASGERQLLRLSTNAGPRSFEESAVALHVTRGAEASAIAVKLNLGSLAVSTDWKLFTDLSHCVAVLQKAAVDCQPDGGTPGSTSSKPPLESRASPIPSPATAASDDKVSPVAMLRDCGIGNVQLNLAKLKLLVPAGKLGGFQLQCGVHVSGGRLATTACQEEDNAAAGPAALKLRAVVSQLGIVATSATSLASGQKRWVRPVLHPMRVQVKMMLQGAGSVAAATPAPGPAVRKSTVKVKVLQDEVAIKVALGPICVTFQPSQISLGSVLQESVVQLVEHLEREFSPTGSLPPRVKSGALDGVGEGSASQPIALSKLAPWKARAEVTIPVLRLGMVPNTAGEVGILLLEDLSVRAALTSVTRVSSSSDGEPENRGILPFQLEMAGRIGGLHVDLIASDSAKAKEEQLLPLIEPLRLTVCVPRGQAPRLSCSITWINAHASVAAAAVAANAYNSFLDAVNSSTSTSTALTPRPGHVRESTAGMGTNRSASSVACVSKEVDFLGESRRIGIRPMRLQNRLGLPVECVALGLGREFVSKLAAGAALPLNPEPDPGADATLSPSQTAAEKRPKARHLTVMGDFRSSSSSHSSGSGSKGGAFDSLVSAGSIVASAGSSARAAGNIVASAGSSARAAASIVASAGSSANSMLRGLKSSAAGGSFASSNAEKGNASAARQSLSVGASTALCVSVSLLPGWPSAELHPFSPAVAPSVLALPVLSHGSAHAQSPEHSQRASEGSSSRQARSPPHGRVFHMRSVATAAAGAAADVAIAAASAAMGSAKLLGFTPAGGAFRRRRTAGDQAERDLLPVLVRKVVGADEEHELHLSSLIYLENRSSRPLLILPLAEPHAGGQDRKSKDSSPSRDPGAPPEAPSLIPGSGWLLLEPGCEPQPLPLLWCVPERLAACVRNGTPAMTAATAAGGHDARACDVTPRLWCGPASGLQGAKEGFWSRPASGSSLGSLSQELSQEAQEAKIRDLVQTGGHLQPLVGWESWRSMLLAAGEEEEGFEDDSHDMLGLRLEGQLKGLCSTAYGLGTSRLRSAHQALFFVLAVEPLVQICNRLCCDLRLFSETFASGGDNSDRVLSEKQSGQELNKVVLRPGEDMTLDYATTLEMELLYPDSTHPAAQMTSELGSTFETLPEIAIATHPLDLETPMELDVPDNLAPKDKLRKLRFVGEGGEVIEVLASWQPGLRLDALPCWNGFHVRRCATLAKHLKFYVSHWLVNRCGDCELLVPSPGSSIGDAPLLRVPHHALRPISQHALQEDVLRLGLRYDAPTGDPKQPSDLQELLARRTAFANFRTGTMTSAGMNMKSIAASNATGRQAAATEASILVNRPCSGMVSLSRRPRGAKSCFGYTVRTAPWPFYQTLMVELTRRYTLVNHKKHALWVCEDVPGAMPVQLEPGETRAYHPQGQDSLLLRINGAAGPEGYSAAFSLTSMMDGIGGAPQHGSAARAANAMAGAVDAIGDGRRARLQLLHGVDLRQGGSAMLVVPEPLCFGAGAEKSTRHATQESGDSRHWALTAAEARVDSGAVVLRFSEPLRPAFRIVNRTTKTLAFRQDCEAAPDFKLPPEQSMPFAWFSPEEAAASSTSRSHNGRAGRGPWLLLGELTAETEREQSKNNILPEGSHSKNNILPEGSLEVEEDKARIFREFQRFEIGRVQTHAHMAVGKGRKDRRRGPRDTDGSSRETETETYRVSTLVRQGSLEVHVCPWARLTNATTAAVAVYARGVRGEKARAAPGHLQGAAASSQLAARELEQGGSIELQPPAPISADPCEWLLQLRQGQLGHWSQPLRLGLASIGQPIFFPAASNPGEERPAWGGGQDTTEVSVARDELSDFLSIKMSVCQEQPFLLQNMSSRPCAISPHGASGWAYTLKPNSNAIPFFSHLWEGNTTVVLAYVDATSSEGGVTGGRFTTSFDLGNAHVLRSGSISVHVGQQIDNPRLIVLRDATQEEEVITRTILRRVRKAPQFNRKPLPLLSEKVPGFGEETGQLRLSTAAIQKIASVKRLTFAAVGSHDRPRKLERVPSGNSTINSFDLASPHPHVAKRTHTGSTVGTLQGNGNGVTWSFSQWRLISGRILRDPSNFKNGQCIPYCCPQARKAKQRRKAMTMRSSKYDSHRAVERALARAAAGINGVATPRRQLLWSVELLMEGAGLAMLDSGASFEVAYGCIRGLSAEAAQHTSEAAETGPLELKLRVAAVCLDVREDGSNANCQRHHAVLRSWAGALQVTPGAAFGSSSVLRLHSQLQLVGEEEAGSGGGQQGLLPSGRSGPPGGGRSSRAAKLAHCDVQKLRLIVQPLDLRIDTTVVCELADWALSLAEKFESLTKAADSNQPQTSSRRSSAGSVLDVLEGCPDDPLLGEPRCVREPRAEDFKGQTPLFIRQLELRKICCVISMNFSGSGADQEHLERNEQLSAMHHLVRLCLPLDVHQARLVLGRSAWGWRGAGLRHIHLRDQFLPEGPEELARSLADTCVKAVLQQVPKLMGSQLLFGNPLHLGQELLLAGCLAVRGCSSCRPQVVFSALLLGVAALLASIGGVLLIVSRVLCNFSVGSVPEALRREPSGPVEALVQALWYGVPWHCSKVAMQCRAYRRGRHERRRKRSERGFRCFRCLRSVGTVLKTFLAPLSAVLLTVAKLFQVLQLSARLCARWASPKYVTAAGPPTPLRACPQTFGSGGFPAQFSRAAAPVLASLRPALWALPRGADWLVRELPHAPRRQRSGLQGQLRRQADEQNGFDDEDEDPELTEEEDEASEPWGWLVLLRHSGLLLLLQRPLLGGEKLRETWHAQGPFSAVELRCPVDALSLTSEGRILRVYSHERGPRDLELPSEEAALLAFGLAAECVESLS</sequence>
<feature type="region of interest" description="Disordered" evidence="3">
    <location>
        <begin position="3275"/>
        <end position="3294"/>
    </location>
</feature>
<dbReference type="GO" id="GO:0008146">
    <property type="term" value="F:sulfotransferase activity"/>
    <property type="evidence" value="ECO:0007669"/>
    <property type="project" value="InterPro"/>
</dbReference>
<feature type="region of interest" description="Disordered" evidence="3">
    <location>
        <begin position="2127"/>
        <end position="2148"/>
    </location>
</feature>
<feature type="compositionally biased region" description="Polar residues" evidence="3">
    <location>
        <begin position="3991"/>
        <end position="4006"/>
    </location>
</feature>
<keyword evidence="4" id="KW-1133">Transmembrane helix</keyword>
<feature type="region of interest" description="Disordered" evidence="3">
    <location>
        <begin position="711"/>
        <end position="744"/>
    </location>
</feature>
<keyword evidence="2" id="KW-0808">Transferase</keyword>
<feature type="region of interest" description="Disordered" evidence="3">
    <location>
        <begin position="1740"/>
        <end position="1773"/>
    </location>
</feature>
<protein>
    <recommendedName>
        <fullName evidence="5">Sulfotransferase domain-containing protein</fullName>
    </recommendedName>
</protein>
<feature type="compositionally biased region" description="Low complexity" evidence="3">
    <location>
        <begin position="1757"/>
        <end position="1769"/>
    </location>
</feature>
<feature type="domain" description="Sulfotransferase" evidence="5">
    <location>
        <begin position="26"/>
        <end position="291"/>
    </location>
</feature>
<evidence type="ECO:0000256" key="1">
    <source>
        <dbReference type="ARBA" id="ARBA00005771"/>
    </source>
</evidence>
<comment type="similarity">
    <text evidence="1">Belongs to the sulfotransferase 1 family.</text>
</comment>
<dbReference type="PANTHER" id="PTHR11783">
    <property type="entry name" value="SULFOTRANSFERASE SULT"/>
    <property type="match status" value="1"/>
</dbReference>
<feature type="region of interest" description="Disordered" evidence="3">
    <location>
        <begin position="2509"/>
        <end position="2537"/>
    </location>
</feature>
<dbReference type="InterPro" id="IPR000863">
    <property type="entry name" value="Sulfotransferase_dom"/>
</dbReference>
<name>A0A813DCL1_POLGL</name>
<evidence type="ECO:0000256" key="3">
    <source>
        <dbReference type="SAM" id="MobiDB-lite"/>
    </source>
</evidence>
<dbReference type="SUPFAM" id="SSF52540">
    <property type="entry name" value="P-loop containing nucleoside triphosphate hydrolases"/>
    <property type="match status" value="1"/>
</dbReference>
<feature type="region of interest" description="Disordered" evidence="3">
    <location>
        <begin position="983"/>
        <end position="1004"/>
    </location>
</feature>
<feature type="region of interest" description="Disordered" evidence="3">
    <location>
        <begin position="3914"/>
        <end position="3944"/>
    </location>
</feature>
<feature type="compositionally biased region" description="Basic and acidic residues" evidence="3">
    <location>
        <begin position="2513"/>
        <end position="2523"/>
    </location>
</feature>
<feature type="region of interest" description="Disordered" evidence="3">
    <location>
        <begin position="3325"/>
        <end position="3354"/>
    </location>
</feature>
<reference evidence="6" key="1">
    <citation type="submission" date="2021-02" db="EMBL/GenBank/DDBJ databases">
        <authorList>
            <person name="Dougan E. K."/>
            <person name="Rhodes N."/>
            <person name="Thang M."/>
            <person name="Chan C."/>
        </authorList>
    </citation>
    <scope>NUCLEOTIDE SEQUENCE</scope>
</reference>
<feature type="compositionally biased region" description="Acidic residues" evidence="3">
    <location>
        <begin position="4395"/>
        <end position="4413"/>
    </location>
</feature>
<feature type="region of interest" description="Disordered" evidence="3">
    <location>
        <begin position="2382"/>
        <end position="2410"/>
    </location>
</feature>
<feature type="region of interest" description="Disordered" evidence="3">
    <location>
        <begin position="1311"/>
        <end position="1351"/>
    </location>
</feature>
<evidence type="ECO:0000256" key="2">
    <source>
        <dbReference type="ARBA" id="ARBA00022679"/>
    </source>
</evidence>
<organism evidence="6 7">
    <name type="scientific">Polarella glacialis</name>
    <name type="common">Dinoflagellate</name>
    <dbReference type="NCBI Taxonomy" id="89957"/>
    <lineage>
        <taxon>Eukaryota</taxon>
        <taxon>Sar</taxon>
        <taxon>Alveolata</taxon>
        <taxon>Dinophyceae</taxon>
        <taxon>Suessiales</taxon>
        <taxon>Suessiaceae</taxon>
        <taxon>Polarella</taxon>
    </lineage>
</organism>
<accession>A0A813DCL1</accession>
<evidence type="ECO:0000313" key="6">
    <source>
        <dbReference type="EMBL" id="CAE8585646.1"/>
    </source>
</evidence>
<feature type="compositionally biased region" description="Acidic residues" evidence="3">
    <location>
        <begin position="986"/>
        <end position="997"/>
    </location>
</feature>
<gene>
    <name evidence="6" type="ORF">PGLA1383_LOCUS4551</name>
</gene>
<comment type="caution">
    <text evidence="6">The sequence shown here is derived from an EMBL/GenBank/DDBJ whole genome shotgun (WGS) entry which is preliminary data.</text>
</comment>
<feature type="compositionally biased region" description="Polar residues" evidence="3">
    <location>
        <begin position="2386"/>
        <end position="2405"/>
    </location>
</feature>